<reference evidence="4" key="1">
    <citation type="submission" date="2021-06" db="EMBL/GenBank/DDBJ databases">
        <authorList>
            <person name="Kallberg Y."/>
            <person name="Tangrot J."/>
            <person name="Rosling A."/>
        </authorList>
    </citation>
    <scope>NUCLEOTIDE SEQUENCE</scope>
    <source>
        <strain evidence="4">FL130A</strain>
    </source>
</reference>
<name>A0A9N8VUL4_9GLOM</name>
<evidence type="ECO:0000259" key="3">
    <source>
        <dbReference type="Pfam" id="PF26633"/>
    </source>
</evidence>
<sequence>MFHIDGNKILRLIDKLNLDNILKYLSFHKHLNGICILLKPNDSRTTIVFRFYIQELLAHLHKSAKDNIVFCFTNARGTFYRPGDTFPPLKKHLKELQDRFGVEIKIKHDTVYCFDSESFRFLAALKDKVKFHKEEEKSFAESWKRSVNEAMRLLEYISKCPPHNIKDTLSLNESRNIVIILTKLLAEMSQLIETNIELIKMQQTEIKNINEIMNEECVKCVKYVKRIRTEEQNIYKIDYITHCHPHCNCTGAQHSFINKAALKECVAINSNGYCGYCKCHWSKHMHIRYETKTVIKNILDPKIKKQIYENKTDQERKQAIVEQSEVRCQQLEKEKETMEKIIQKLAQFLRENAIIPFNDAYVDYLDLTIIEEKQDITQLEQQLYELPINGEFLRKAKQAPERDENNAFKHRKITSGQNLY</sequence>
<evidence type="ECO:0000313" key="4">
    <source>
        <dbReference type="EMBL" id="CAG8461512.1"/>
    </source>
</evidence>
<organism evidence="4 5">
    <name type="scientific">Ambispora leptoticha</name>
    <dbReference type="NCBI Taxonomy" id="144679"/>
    <lineage>
        <taxon>Eukaryota</taxon>
        <taxon>Fungi</taxon>
        <taxon>Fungi incertae sedis</taxon>
        <taxon>Mucoromycota</taxon>
        <taxon>Glomeromycotina</taxon>
        <taxon>Glomeromycetes</taxon>
        <taxon>Archaeosporales</taxon>
        <taxon>Ambisporaceae</taxon>
        <taxon>Ambispora</taxon>
    </lineage>
</organism>
<dbReference type="InterPro" id="IPR058519">
    <property type="entry name" value="DUF8206"/>
</dbReference>
<gene>
    <name evidence="4" type="ORF">ALEPTO_LOCUS1564</name>
</gene>
<feature type="region of interest" description="Disordered" evidence="2">
    <location>
        <begin position="397"/>
        <end position="420"/>
    </location>
</feature>
<dbReference type="PANTHER" id="PTHR32046">
    <property type="entry name" value="G DOMAIN-CONTAINING PROTEIN"/>
    <property type="match status" value="1"/>
</dbReference>
<protein>
    <submittedName>
        <fullName evidence="4">689_t:CDS:1</fullName>
    </submittedName>
</protein>
<dbReference type="Pfam" id="PF26633">
    <property type="entry name" value="DUF8206"/>
    <property type="match status" value="1"/>
</dbReference>
<proteinExistence type="predicted"/>
<keyword evidence="5" id="KW-1185">Reference proteome</keyword>
<keyword evidence="1" id="KW-0175">Coiled coil</keyword>
<evidence type="ECO:0000313" key="5">
    <source>
        <dbReference type="Proteomes" id="UP000789508"/>
    </source>
</evidence>
<comment type="caution">
    <text evidence="4">The sequence shown here is derived from an EMBL/GenBank/DDBJ whole genome shotgun (WGS) entry which is preliminary data.</text>
</comment>
<dbReference type="EMBL" id="CAJVPS010000178">
    <property type="protein sequence ID" value="CAG8461512.1"/>
    <property type="molecule type" value="Genomic_DNA"/>
</dbReference>
<feature type="domain" description="DUF8206" evidence="3">
    <location>
        <begin position="219"/>
        <end position="290"/>
    </location>
</feature>
<feature type="compositionally biased region" description="Basic and acidic residues" evidence="2">
    <location>
        <begin position="397"/>
        <end position="407"/>
    </location>
</feature>
<accession>A0A9N8VUL4</accession>
<dbReference type="AlphaFoldDB" id="A0A9N8VUL4"/>
<dbReference type="PANTHER" id="PTHR32046:SF11">
    <property type="entry name" value="IMMUNE-ASSOCIATED NUCLEOTIDE-BINDING PROTEIN 10-LIKE"/>
    <property type="match status" value="1"/>
</dbReference>
<evidence type="ECO:0000256" key="2">
    <source>
        <dbReference type="SAM" id="MobiDB-lite"/>
    </source>
</evidence>
<evidence type="ECO:0000256" key="1">
    <source>
        <dbReference type="SAM" id="Coils"/>
    </source>
</evidence>
<dbReference type="OrthoDB" id="8954335at2759"/>
<dbReference type="Proteomes" id="UP000789508">
    <property type="component" value="Unassembled WGS sequence"/>
</dbReference>
<feature type="coiled-coil region" evidence="1">
    <location>
        <begin position="314"/>
        <end position="351"/>
    </location>
</feature>